<dbReference type="AlphaFoldDB" id="A0A2R6X392"/>
<organism evidence="1 2">
    <name type="scientific">Marchantia polymorpha</name>
    <name type="common">Common liverwort</name>
    <name type="synonym">Marchantia aquatica</name>
    <dbReference type="NCBI Taxonomy" id="3197"/>
    <lineage>
        <taxon>Eukaryota</taxon>
        <taxon>Viridiplantae</taxon>
        <taxon>Streptophyta</taxon>
        <taxon>Embryophyta</taxon>
        <taxon>Marchantiophyta</taxon>
        <taxon>Marchantiopsida</taxon>
        <taxon>Marchantiidae</taxon>
        <taxon>Marchantiales</taxon>
        <taxon>Marchantiaceae</taxon>
        <taxon>Marchantia</taxon>
    </lineage>
</organism>
<reference evidence="2" key="1">
    <citation type="journal article" date="2017" name="Cell">
        <title>Insights into land plant evolution garnered from the Marchantia polymorpha genome.</title>
        <authorList>
            <person name="Bowman J.L."/>
            <person name="Kohchi T."/>
            <person name="Yamato K.T."/>
            <person name="Jenkins J."/>
            <person name="Shu S."/>
            <person name="Ishizaki K."/>
            <person name="Yamaoka S."/>
            <person name="Nishihama R."/>
            <person name="Nakamura Y."/>
            <person name="Berger F."/>
            <person name="Adam C."/>
            <person name="Aki S.S."/>
            <person name="Althoff F."/>
            <person name="Araki T."/>
            <person name="Arteaga-Vazquez M.A."/>
            <person name="Balasubrmanian S."/>
            <person name="Barry K."/>
            <person name="Bauer D."/>
            <person name="Boehm C.R."/>
            <person name="Briginshaw L."/>
            <person name="Caballero-Perez J."/>
            <person name="Catarino B."/>
            <person name="Chen F."/>
            <person name="Chiyoda S."/>
            <person name="Chovatia M."/>
            <person name="Davies K.M."/>
            <person name="Delmans M."/>
            <person name="Demura T."/>
            <person name="Dierschke T."/>
            <person name="Dolan L."/>
            <person name="Dorantes-Acosta A.E."/>
            <person name="Eklund D.M."/>
            <person name="Florent S.N."/>
            <person name="Flores-Sandoval E."/>
            <person name="Fujiyama A."/>
            <person name="Fukuzawa H."/>
            <person name="Galik B."/>
            <person name="Grimanelli D."/>
            <person name="Grimwood J."/>
            <person name="Grossniklaus U."/>
            <person name="Hamada T."/>
            <person name="Haseloff J."/>
            <person name="Hetherington A.J."/>
            <person name="Higo A."/>
            <person name="Hirakawa Y."/>
            <person name="Hundley H.N."/>
            <person name="Ikeda Y."/>
            <person name="Inoue K."/>
            <person name="Inoue S.I."/>
            <person name="Ishida S."/>
            <person name="Jia Q."/>
            <person name="Kakita M."/>
            <person name="Kanazawa T."/>
            <person name="Kawai Y."/>
            <person name="Kawashima T."/>
            <person name="Kennedy M."/>
            <person name="Kinose K."/>
            <person name="Kinoshita T."/>
            <person name="Kohara Y."/>
            <person name="Koide E."/>
            <person name="Komatsu K."/>
            <person name="Kopischke S."/>
            <person name="Kubo M."/>
            <person name="Kyozuka J."/>
            <person name="Lagercrantz U."/>
            <person name="Lin S.S."/>
            <person name="Lindquist E."/>
            <person name="Lipzen A.M."/>
            <person name="Lu C.W."/>
            <person name="De Luna E."/>
            <person name="Martienssen R.A."/>
            <person name="Minamino N."/>
            <person name="Mizutani M."/>
            <person name="Mizutani M."/>
            <person name="Mochizuki N."/>
            <person name="Monte I."/>
            <person name="Mosher R."/>
            <person name="Nagasaki H."/>
            <person name="Nakagami H."/>
            <person name="Naramoto S."/>
            <person name="Nishitani K."/>
            <person name="Ohtani M."/>
            <person name="Okamoto T."/>
            <person name="Okumura M."/>
            <person name="Phillips J."/>
            <person name="Pollak B."/>
            <person name="Reinders A."/>
            <person name="Rovekamp M."/>
            <person name="Sano R."/>
            <person name="Sawa S."/>
            <person name="Schmid M.W."/>
            <person name="Shirakawa M."/>
            <person name="Solano R."/>
            <person name="Spunde A."/>
            <person name="Suetsugu N."/>
            <person name="Sugano S."/>
            <person name="Sugiyama A."/>
            <person name="Sun R."/>
            <person name="Suzuki Y."/>
            <person name="Takenaka M."/>
            <person name="Takezawa D."/>
            <person name="Tomogane H."/>
            <person name="Tsuzuki M."/>
            <person name="Ueda T."/>
            <person name="Umeda M."/>
            <person name="Ward J.M."/>
            <person name="Watanabe Y."/>
            <person name="Yazaki K."/>
            <person name="Yokoyama R."/>
            <person name="Yoshitake Y."/>
            <person name="Yotsui I."/>
            <person name="Zachgo S."/>
            <person name="Schmutz J."/>
        </authorList>
    </citation>
    <scope>NUCLEOTIDE SEQUENCE [LARGE SCALE GENOMIC DNA]</scope>
    <source>
        <strain evidence="2">Tak-1</strain>
    </source>
</reference>
<accession>A0A2R6X392</accession>
<sequence>MDVSLKVNRWTSRCLCAIISSFEGSVGRGGGQGCCMLPGSHKLLLARVFHIHDPNVQEGHILVLLLLRVLQNLENVLRTLSLWNNPQYKCPSCLSMHWRMCHQPPVAHIISNCFAWEKPFWAHSSNNVAPFTIVIRRGHKI</sequence>
<dbReference type="Proteomes" id="UP000244005">
    <property type="component" value="Unassembled WGS sequence"/>
</dbReference>
<proteinExistence type="predicted"/>
<name>A0A2R6X392_MARPO</name>
<gene>
    <name evidence="1" type="ORF">MARPO_0039s0067</name>
</gene>
<dbReference type="EMBL" id="KZ772711">
    <property type="protein sequence ID" value="PTQ40574.1"/>
    <property type="molecule type" value="Genomic_DNA"/>
</dbReference>
<keyword evidence="2" id="KW-1185">Reference proteome</keyword>
<protein>
    <submittedName>
        <fullName evidence="1">Uncharacterized protein</fullName>
    </submittedName>
</protein>
<dbReference type="Gramene" id="Mp3g17270.1">
    <property type="protein sequence ID" value="Mp3g17270.1.cds1"/>
    <property type="gene ID" value="Mp3g17270"/>
</dbReference>
<evidence type="ECO:0000313" key="2">
    <source>
        <dbReference type="Proteomes" id="UP000244005"/>
    </source>
</evidence>
<evidence type="ECO:0000313" key="1">
    <source>
        <dbReference type="EMBL" id="PTQ40574.1"/>
    </source>
</evidence>